<feature type="region of interest" description="Disordered" evidence="1">
    <location>
        <begin position="1614"/>
        <end position="1637"/>
    </location>
</feature>
<dbReference type="EMBL" id="GL349481">
    <property type="protein sequence ID" value="KNC53347.1"/>
    <property type="molecule type" value="Genomic_DNA"/>
</dbReference>
<feature type="compositionally biased region" description="Polar residues" evidence="1">
    <location>
        <begin position="1471"/>
        <end position="1485"/>
    </location>
</feature>
<feature type="compositionally biased region" description="Low complexity" evidence="1">
    <location>
        <begin position="1432"/>
        <end position="1462"/>
    </location>
</feature>
<feature type="compositionally biased region" description="Low complexity" evidence="1">
    <location>
        <begin position="2588"/>
        <end position="2605"/>
    </location>
</feature>
<feature type="region of interest" description="Disordered" evidence="1">
    <location>
        <begin position="2576"/>
        <end position="2606"/>
    </location>
</feature>
<dbReference type="RefSeq" id="XP_013754395.1">
    <property type="nucleotide sequence ID" value="XM_013898941.1"/>
</dbReference>
<evidence type="ECO:0000313" key="2">
    <source>
        <dbReference type="EMBL" id="KNC53347.1"/>
    </source>
</evidence>
<dbReference type="GO" id="GO:0006113">
    <property type="term" value="P:fermentation"/>
    <property type="evidence" value="ECO:0007669"/>
    <property type="project" value="InterPro"/>
</dbReference>
<dbReference type="InterPro" id="IPR029636">
    <property type="entry name" value="Csf1"/>
</dbReference>
<accession>A0A0L0DM09</accession>
<feature type="region of interest" description="Disordered" evidence="1">
    <location>
        <begin position="2301"/>
        <end position="2343"/>
    </location>
</feature>
<evidence type="ECO:0000313" key="3">
    <source>
        <dbReference type="Proteomes" id="UP000054408"/>
    </source>
</evidence>
<dbReference type="GO" id="GO:0016020">
    <property type="term" value="C:membrane"/>
    <property type="evidence" value="ECO:0007669"/>
    <property type="project" value="InterPro"/>
</dbReference>
<feature type="compositionally biased region" description="Basic residues" evidence="1">
    <location>
        <begin position="2323"/>
        <end position="2336"/>
    </location>
</feature>
<feature type="compositionally biased region" description="Basic residues" evidence="1">
    <location>
        <begin position="362"/>
        <end position="374"/>
    </location>
</feature>
<feature type="compositionally biased region" description="Low complexity" evidence="1">
    <location>
        <begin position="2222"/>
        <end position="2236"/>
    </location>
</feature>
<feature type="region of interest" description="Disordered" evidence="1">
    <location>
        <begin position="4113"/>
        <end position="4172"/>
    </location>
</feature>
<gene>
    <name evidence="2" type="ORF">AMSG_08849</name>
</gene>
<dbReference type="GeneID" id="25567443"/>
<feature type="region of interest" description="Disordered" evidence="1">
    <location>
        <begin position="896"/>
        <end position="918"/>
    </location>
</feature>
<feature type="region of interest" description="Disordered" evidence="1">
    <location>
        <begin position="2394"/>
        <end position="2418"/>
    </location>
</feature>
<feature type="region of interest" description="Disordered" evidence="1">
    <location>
        <begin position="94"/>
        <end position="131"/>
    </location>
</feature>
<feature type="region of interest" description="Disordered" evidence="1">
    <location>
        <begin position="1029"/>
        <end position="1096"/>
    </location>
</feature>
<dbReference type="PANTHER" id="PTHR32085:SF3">
    <property type="entry name" value="PROTEIN CSF1"/>
    <property type="match status" value="1"/>
</dbReference>
<feature type="compositionally biased region" description="Polar residues" evidence="1">
    <location>
        <begin position="434"/>
        <end position="451"/>
    </location>
</feature>
<dbReference type="OrthoDB" id="10051416at2759"/>
<dbReference type="eggNOG" id="KOG3596">
    <property type="taxonomic scope" value="Eukaryota"/>
</dbReference>
<feature type="region of interest" description="Disordered" evidence="1">
    <location>
        <begin position="3572"/>
        <end position="3599"/>
    </location>
</feature>
<keyword evidence="3" id="KW-1185">Reference proteome</keyword>
<feature type="compositionally biased region" description="Basic residues" evidence="1">
    <location>
        <begin position="2923"/>
        <end position="2933"/>
    </location>
</feature>
<feature type="region of interest" description="Disordered" evidence="1">
    <location>
        <begin position="3475"/>
        <end position="3531"/>
    </location>
</feature>
<proteinExistence type="predicted"/>
<feature type="region of interest" description="Disordered" evidence="1">
    <location>
        <begin position="340"/>
        <end position="387"/>
    </location>
</feature>
<feature type="compositionally biased region" description="Acidic residues" evidence="1">
    <location>
        <begin position="2395"/>
        <end position="2411"/>
    </location>
</feature>
<reference evidence="2 3" key="1">
    <citation type="submission" date="2010-05" db="EMBL/GenBank/DDBJ databases">
        <title>The Genome Sequence of Thecamonas trahens ATCC 50062.</title>
        <authorList>
            <consortium name="The Broad Institute Genome Sequencing Platform"/>
            <person name="Russ C."/>
            <person name="Cuomo C."/>
            <person name="Shea T."/>
            <person name="Young S.K."/>
            <person name="Zeng Q."/>
            <person name="Koehrsen M."/>
            <person name="Haas B."/>
            <person name="Borodovsky M."/>
            <person name="Guigo R."/>
            <person name="Alvarado L."/>
            <person name="Berlin A."/>
            <person name="Bochicchio J."/>
            <person name="Borenstein D."/>
            <person name="Chapman S."/>
            <person name="Chen Z."/>
            <person name="Freedman E."/>
            <person name="Gellesch M."/>
            <person name="Goldberg J."/>
            <person name="Griggs A."/>
            <person name="Gujja S."/>
            <person name="Heilman E."/>
            <person name="Heiman D."/>
            <person name="Hepburn T."/>
            <person name="Howarth C."/>
            <person name="Jen D."/>
            <person name="Larson L."/>
            <person name="Mehta T."/>
            <person name="Park D."/>
            <person name="Pearson M."/>
            <person name="Roberts A."/>
            <person name="Saif S."/>
            <person name="Shenoy N."/>
            <person name="Sisk P."/>
            <person name="Stolte C."/>
            <person name="Sykes S."/>
            <person name="Thomson T."/>
            <person name="Walk T."/>
            <person name="White J."/>
            <person name="Yandava C."/>
            <person name="Burger G."/>
            <person name="Gray M.W."/>
            <person name="Holland P.W.H."/>
            <person name="King N."/>
            <person name="Lang F.B.F."/>
            <person name="Roger A.J."/>
            <person name="Ruiz-Trillo I."/>
            <person name="Lander E."/>
            <person name="Nusbaum C."/>
        </authorList>
    </citation>
    <scope>NUCLEOTIDE SEQUENCE [LARGE SCALE GENOMIC DNA]</scope>
    <source>
        <strain evidence="2 3">ATCC 50062</strain>
    </source>
</reference>
<evidence type="ECO:0000256" key="1">
    <source>
        <dbReference type="SAM" id="MobiDB-lite"/>
    </source>
</evidence>
<feature type="compositionally biased region" description="Basic residues" evidence="1">
    <location>
        <begin position="4144"/>
        <end position="4162"/>
    </location>
</feature>
<feature type="compositionally biased region" description="Acidic residues" evidence="1">
    <location>
        <begin position="4122"/>
        <end position="4135"/>
    </location>
</feature>
<feature type="region of interest" description="Disordered" evidence="1">
    <location>
        <begin position="315"/>
        <end position="334"/>
    </location>
</feature>
<feature type="compositionally biased region" description="Low complexity" evidence="1">
    <location>
        <begin position="3575"/>
        <end position="3591"/>
    </location>
</feature>
<feature type="region of interest" description="Disordered" evidence="1">
    <location>
        <begin position="1961"/>
        <end position="1999"/>
    </location>
</feature>
<feature type="compositionally biased region" description="Basic residues" evidence="1">
    <location>
        <begin position="413"/>
        <end position="428"/>
    </location>
</feature>
<protein>
    <submittedName>
        <fullName evidence="2">Uncharacterized protein</fullName>
    </submittedName>
</protein>
<dbReference type="PANTHER" id="PTHR32085">
    <property type="entry name" value="PROTEIN CSF1"/>
    <property type="match status" value="1"/>
</dbReference>
<feature type="compositionally biased region" description="Basic and acidic residues" evidence="1">
    <location>
        <begin position="1977"/>
        <end position="1993"/>
    </location>
</feature>
<organism evidence="2 3">
    <name type="scientific">Thecamonas trahens ATCC 50062</name>
    <dbReference type="NCBI Taxonomy" id="461836"/>
    <lineage>
        <taxon>Eukaryota</taxon>
        <taxon>Apusozoa</taxon>
        <taxon>Apusomonadida</taxon>
        <taxon>Apusomonadidae</taxon>
        <taxon>Thecamonas</taxon>
    </lineage>
</organism>
<feature type="compositionally biased region" description="Gly residues" evidence="1">
    <location>
        <begin position="2237"/>
        <end position="2246"/>
    </location>
</feature>
<feature type="region of interest" description="Disordered" evidence="1">
    <location>
        <begin position="2221"/>
        <end position="2286"/>
    </location>
</feature>
<feature type="compositionally biased region" description="Low complexity" evidence="1">
    <location>
        <begin position="402"/>
        <end position="412"/>
    </location>
</feature>
<dbReference type="Proteomes" id="UP000054408">
    <property type="component" value="Unassembled WGS sequence"/>
</dbReference>
<feature type="region of interest" description="Disordered" evidence="1">
    <location>
        <begin position="2923"/>
        <end position="2948"/>
    </location>
</feature>
<feature type="region of interest" description="Disordered" evidence="1">
    <location>
        <begin position="402"/>
        <end position="455"/>
    </location>
</feature>
<feature type="compositionally biased region" description="Basic residues" evidence="1">
    <location>
        <begin position="3489"/>
        <end position="3522"/>
    </location>
</feature>
<feature type="region of interest" description="Disordered" evidence="1">
    <location>
        <begin position="1417"/>
        <end position="1542"/>
    </location>
</feature>
<name>A0A0L0DM09_THETB</name>
<feature type="compositionally biased region" description="Basic and acidic residues" evidence="1">
    <location>
        <begin position="2312"/>
        <end position="2322"/>
    </location>
</feature>
<sequence>MVYFVFFSTRVLAKLAASIISTFLLPKDESISIGSLNIALFGGRIILRKVRYVTRDASFNFVDAPGDLMYNWASRYDAIEEILRKREAATAAASAATADHGPRASSRSFVSDDADDSSCSTGKGGSRSSTHTASAAGAATLGGAGADGYVAPGGNQIPTLFRLFPMLGVKVRKGALYVGNPQLPNVALLHWHKATGVLTAERARSPLDYYKSISHFKLVRAALKLVPNLDYTPPSDMGSAKTPAARSRVSRILPRGFIQRNIRNLREFVGDVKFAFLREDEAFFDDDLAVSSEYSDDDAWGNFIHSRFNPFKRSRADGAPTSGPPPGGLAVDVSCADSLAGPDAKPVADSGDEPHPRPPAPRVRRGHARRHSRSASRSEQDYGQLVSPANYGLGGTAIGLSAASTPASSRPAARAHARMRSRLTRNRSSRSIDRASSTAPLQPGPTGSSTVPDAGVQAQSDKLLFPDSACYLDSEEYGRVDTILSCSSVTLTYFADVVGTVPPSPSPDDLGPQWGMDLIFADLVVAYGPFAERQRALMLAYFMPFPYEDWEVWPIVPGTDRYPPDFTTLVKFSNEATLRIPFRHALAPPGAPLPPFAARRVGSLDIVFAHAPPEHASAPPLGSAAMSTHKQALLRPGSSLFFNMPMLILDNAGYTMTYELNLFDVRVATSLNGAPLLTAPAISLSVEGIYPLPWNGEQLWSLYLSATSPSIFYLAQHSTFFGELGADFGAGEPYDLAHYVPYVWNYDVRFTDFRLYTNVNEKNIIDVPNDLASNAHYVFSGPRLDLTVATPYLEYEPPFTIMTFGCTAPSLSLSLLLQSDNTIRASILDSARTLQSSQTFVSTARALDSFHVDLHASSLDALGYGFFLRYLGFLSDNYFGYSTVFRSTNEYTATLGQPEATGAGDHAPPPPPAAAAAPVAAHSRAASTVSGASLPPYYDEERALFGPDRLLAAENASSDVPPPAANARELHVVVNFKDIKIALPQYLYSSKAAPSITVTECILDVRIMPAYLDMFVEISPVRLRVPTPAGVTVSEPQPSAGSTRGLASKPKATAETTEASPFAGYTFGGRPLSARSDGGPPPPSVPTPSAGPTRDATLGELHKYGAVAIGGLHIHTHILYGPAPAALTYGHAVQAKVGPISGELVPAHVSAVAASLAQVTFHLTDRENALAPENTIRLPPPLSLFNVSVGKVRLAVWCEGSVTELVAPAGLKLWGDSLVNPIYETKTCINVERLELASFVKSRSTPDNASPTFTQVASLDTALHFSLYSITDNWKLARDAQLAHLFAQDAATARLVFLYDDPLFEAYRRAVFPNAGTALDSLFVAEDYTKVDFTPGLYESFNTAASFHAQRTPAAAASAAATVSGPEVSSRTDVGDSSFVSEHYYEYSSNASFAAYGTHDGGGDFEVTAPLHLTSSASSLSEAQEAVESESESASTTRLASSTPRGGASASSASSLSSSWFSDRPPPLGPATSSTDSWESATRSSALRDNDGAVSDFDSDSDEEAGGSSAGVQGQPQTHARVPPIWVPPPRGSRVARDHEPAAGVRPREFVLDLRRRQLVPRGEKRRKRRARPALKSSFASLYFLAGASSTARELYGPNFWKFASLKADGLFPGSSPPEPMRPAADSAHGDSEEWSCSDSKHASPAARWARAKAQRVVSTAVVDFLSELSVFVTPAFVQVLEEISEALHPSQPALDTLFDDIQLSRTLSLVRNVAAQTQVCLACASLHVECIMGMTLIVPERAPGPRPTLPLPVEPLTEREAEYVSHLVVTNTVAMGSVEQHLHGAQFEPVLVAGSKALLTAATHIEYQDQHFGSAEVACLMGGMGLHVHARDASSLATSGIASELLLFPRRALFPVVFALEVDRVHVEGSHAAHAAPPATGAWVGELGGIGIAGVEEAPMVLNSLIAIWTTFLSQLGLSLSEHASLRKRQLQVCMRELAAASMMGIDPARVMSPSVSRARARSRAWHGRSGSVGLHPDDPRGMSRSRSRAESRGAAQADTLRGARTFEHDAGWKLVYYMRRAYRKLNSRRRRLLQTQIEARATAGGQAQDTEALFWETMEILSVWCENKSIDEQALAYSPLILNIFERLPKFASLVDSTIDISFALKALRLAVLHSRGTESQIKCSDLTGAGVASYAKSNEVDPLAVGSDSVPQLELGLRYVLRVGQVNGSALPAILRFAHFAGLQQSVIAHDALLLRASARQPGTKVLNMIEAPTLTSPSAAGGVVVDGGSSAEGDGGSNSDGGDGGRARGGDPLRSVTFADERQPVGESGGRHIRRWSKSGPDKSFLSGELLSRSHGDIIGLQTGRTSKSGDVDLEDARRRRRKRKSSHKHSKSSGSVLKSVIKRKRMAAATLDPAGSQGRKTRGLFEAMETLDRRASIPSMPSMPSLTVVDEAEAEEEQEEQEEQENDQAASLQPKVTLTVTVTASFERVSLQATTREAGNMQLELANAQVSTTQFGCDGSRAPHAAADAAERAFGKSVASAALLNSLQVRFDELAAVALEPDVQRPIMRITLRGAMVDSSTWRIDSDKASGEAVLYKSSTVVAWDGSQLITTQAPSKLVEFLQTWQGAFKASGRRRGDGGSVSGSVTGSYGTGRRSGSTVPGRLDLHRLEKLQGRFLMESAVVSEVALLLDVRDNMAVFELLPSVSSQYSISRLSVRVAQDLNGDLAFSFHVFPHAITFITELAGNENESGGEGSGDRGSADPVLDRDERLQSQLAGGGGSRAHARFALPPIRGMGSLHNEYIGEETEDGSIDDGGVPHGMLESFLTSLVVVDYVENTISPSMLNHLLFLQRTLTHEVNEVLGAYLGMGSEESTLGSTRRGSRASSSAGAFHYKVDLLLEGFRIVATSVEQPDVVLVVQNGVLDVKLRDRVVPGSLEEVFAAWQVRLQGLTVVLTAKSALAPAEQIAKLAALAYARRKRTRRKKRRRQNNSGGSGMPDDDDDGLEFGKIATNIVVRNFDDAASGNQGSSTTSEIWVSVDTTRAVLRPVAVRKAGALASEYQAAYEAYNVQRAAMDAALQDQHLEALKYKSQQAFAENELVLSNAAVHISVIDSVFRVPLIRADEVDEDDELAPQGSPAPSVFESLLPETKGAPEATPLVRLSVASVRVTANSQTLLDKVEEQGGGTGTGFQFGSLDKMLGSLLVERVEAFVFDSVAAEEPAACFNKAVARMVSANWYVVRKSSQNRGQGWINAAATGPWIDATPAVVNHVARLSELWSLEADAEDSGLDHAAGLGGATPAARARTEAATRKIIEGTEQVRSRIAGTSLGTSTVDSGSGRVREPPQPADLVFEVKASVTEGLVRLHPSRGALGSGSANTPGTAGPGWDETGAQLITLPPLETLARYSVDHNSVKRARPDGMGRYVVAWKPHAAVAAKIDIKRSNVVLTPRLATFLAEMSDRAPSVAARAASADEDKDVQDVRRSEGMATEITLLVHCEPRSVTLNCGPAADVVCKLEFAELDVLTTVLSARGQGEGEGGSEADARRRRKRRRRRRRRRKQRQKKRATGHPRIKVRVPKPSRDGSGFGYEYEYEDERELGLGIELSSVAMSGSGSLELSSDDEYSLGGLSGSSGYELGESDSASSGSEDQSEGEPATMVVSTAVKCKFVSMQIRHVYGSEDCVRFRLDALSGNEGRFYGFRTEDGGAMFMRVVDVANVLLDVNGKNLEEAVAFGESWSAGWRAGLLAASEGGREAADARDGTPAAVAAAATRSSAPSWSSVVRIREWYTSVDLGSRVGRVQVTLQSTMLETEVSGLVAGLATRLPSTLALSVERCVMAANNTIESGQLSGRVRAGGMQVKVQREYRAPGGAQGVEVPTELKVVHVQGAAVRQVDADLWFNTERMIKCEMRATYVHGRDRLVDTLDALPHILSQPAAADFRSGGYVYVDVSVLCKGLTLYASPETGRSVATIAGAVGSLVADALASGRRVRGASGDGRGGSGGVAFSLDPKQATGSAGGLGRNESASGIGVGGVDPKPADKHGIGSLHVVVQRANWLRIQAQSIQAQLVQPRVAGSYKRLLVVYVRKGEVAMQYAASRSKSVSAKTLLSSASTQPVFRIPTAHIEMDTDQAPEGGVVWYDFDSRFPSGPISVATSRAVYKHLMNIVRNFSGSAEARGDGGSDDESSDGDEWSSADEFGSRTGSKRKQQRRRRSRRGRSGSHGRGSDDDDEAAFFAASDEGFGLSSSDGEGEAATASAARFHFHPQVSAMGNVTAHMASAPNISFILSLIGVGGVDTIPSAIFGSVGEPLGAALDQTAELSAQARRVRFGE</sequence>